<feature type="region of interest" description="Disordered" evidence="1">
    <location>
        <begin position="139"/>
        <end position="181"/>
    </location>
</feature>
<protein>
    <submittedName>
        <fullName evidence="3">BRICHOS domain-containing protein 5 isoform X1</fullName>
    </submittedName>
</protein>
<evidence type="ECO:0000313" key="3">
    <source>
        <dbReference type="RefSeq" id="XP_036683380.1"/>
    </source>
</evidence>
<feature type="region of interest" description="Disordered" evidence="1">
    <location>
        <begin position="404"/>
        <end position="428"/>
    </location>
</feature>
<dbReference type="Proteomes" id="UP000694857">
    <property type="component" value="Chromosome 15"/>
</dbReference>
<name>A0A8B8VEX5_BALMU</name>
<keyword evidence="2" id="KW-1185">Reference proteome</keyword>
<dbReference type="KEGG" id="bmus:118882006"/>
<dbReference type="OrthoDB" id="9683415at2759"/>
<dbReference type="CTD" id="283870"/>
<reference evidence="3" key="1">
    <citation type="submission" date="2025-08" db="UniProtKB">
        <authorList>
            <consortium name="RefSeq"/>
        </authorList>
    </citation>
    <scope>IDENTIFICATION</scope>
    <source>
        <tissue evidence="3">Epidermis and Blubber</tissue>
    </source>
</reference>
<gene>
    <name evidence="3" type="primary">BRICD5</name>
</gene>
<dbReference type="InterPro" id="IPR051772">
    <property type="entry name" value="Gastrokine"/>
</dbReference>
<sequence length="437" mass="45416">MTAMCFHMKTKPCHGGWRAPGLLLLLLALATAGAVAGGLLGFAHSPLKPLLQTLRLTLPSPRVPRTNQTEQVDVAQNVATIRVTPAQSNHSWAVLFDGQSVSGLGRGVGVGVDVQVALPHLPAFPGLCLLPPLRAPGLLPPPNGTQRPRDPAAAGEHLLGKEPPPKGQTKGPVCGLGPGQDGAPVSGEQKLYLPLVEAADKSQGRAGTMPACPGTRGPNPARGSASVLLCSPKGLAAPARTPTMPRSCWQCLGAMRWTLPRWGLLCGTFVQRPPFTGPDEQRVSWGRLCGGAWAPTGQSVAGWGRSPLGIMEAPPPRAPEAAADLPMHRHLLPKQHLHVRLLLLPPGLSPCSAAPQASQLAGAITSPWRVAAGGANKQLHLAVTVSSVASGHETVAGTGRRRHWLRGGHQPRIPLSGSRPCGSRISEGSASCLGWAS</sequence>
<dbReference type="GeneID" id="118882006"/>
<organism evidence="2 3">
    <name type="scientific">Balaenoptera musculus</name>
    <name type="common">Blue whale</name>
    <dbReference type="NCBI Taxonomy" id="9771"/>
    <lineage>
        <taxon>Eukaryota</taxon>
        <taxon>Metazoa</taxon>
        <taxon>Chordata</taxon>
        <taxon>Craniata</taxon>
        <taxon>Vertebrata</taxon>
        <taxon>Euteleostomi</taxon>
        <taxon>Mammalia</taxon>
        <taxon>Eutheria</taxon>
        <taxon>Laurasiatheria</taxon>
        <taxon>Artiodactyla</taxon>
        <taxon>Whippomorpha</taxon>
        <taxon>Cetacea</taxon>
        <taxon>Mysticeti</taxon>
        <taxon>Balaenopteridae</taxon>
        <taxon>Balaenoptera</taxon>
    </lineage>
</organism>
<dbReference type="AlphaFoldDB" id="A0A8B8VEX5"/>
<evidence type="ECO:0000256" key="1">
    <source>
        <dbReference type="SAM" id="MobiDB-lite"/>
    </source>
</evidence>
<proteinExistence type="predicted"/>
<accession>A0A8B8VEX5</accession>
<evidence type="ECO:0000313" key="2">
    <source>
        <dbReference type="Proteomes" id="UP000694857"/>
    </source>
</evidence>
<dbReference type="RefSeq" id="XP_036683380.1">
    <property type="nucleotide sequence ID" value="XM_036827485.1"/>
</dbReference>
<dbReference type="PANTHER" id="PTHR16483">
    <property type="entry name" value="GASTROKINE 1"/>
    <property type="match status" value="1"/>
</dbReference>